<dbReference type="SMART" id="SM00028">
    <property type="entry name" value="TPR"/>
    <property type="match status" value="2"/>
</dbReference>
<feature type="compositionally biased region" description="Pro residues" evidence="10">
    <location>
        <begin position="1394"/>
        <end position="1404"/>
    </location>
</feature>
<evidence type="ECO:0000256" key="5">
    <source>
        <dbReference type="ARBA" id="ARBA00023043"/>
    </source>
</evidence>
<evidence type="ECO:0000259" key="12">
    <source>
        <dbReference type="Pfam" id="PF25521"/>
    </source>
</evidence>
<feature type="region of interest" description="Disordered" evidence="10">
    <location>
        <begin position="1800"/>
        <end position="1820"/>
    </location>
</feature>
<sequence length="2007" mass="221720">MFRNSLKMLLTGGKSSRKNRSSDGGSEEPPDRRQSSVDSRQSRSGQGGISTESDCAFEPDYAVPPLPVSEGMQHIRIMEGMSRSLPSSPLLTHQSISVRLQPVKKLTGDTEQELGPPPSVDEAANTLMTRLGFLLGEKVTEVQPGDQYSMEVQDENQTSAITQRISPCSTLTSSTASPPASSPCSTLPPISTNATAKDCSYGAVTSPTSTLESRDSGIIATLTSYSENVERTKYAGESSKELGSGGNIKPWQSQKSSMDSCLYRVDENMTASTYSLNKIPERNLETVLSQSVQSIPLYLMPRPNSVAATSSAHLEDLAYLDEQRHTPLRTSLRMPRQSMAGARTQQDLRVRFAPYRPPDISLKPLLFEVPSITTESVFVGRDWVFHEIDAQLQSSNTSVNQGVVIVGNIGFGKTAIISRLVALSCHGTRMRQIASDSPHASPKHVDANRELPLTQPPSAHSSITSGSCPGTPEMRRRQEEAMRRLASQVVAYHYCQADNAYTCLVPEFVHNVAALLCRSPQLTAYREQLLREPHLQSMLSLRSCVQDPMASFRRGVLEPLENLHKERKIPDEDFIILIDGLNEAEFHKPDYGDTIVSFLSKMIGKFPSWLKLIVTVRTSLQEITKLLPFHRIFLDRLEENEAIDQDLQAYILHRIHSSSEIQNNISLNGKMDNTTFGKLSSHLKTLSQGSYLYLKLTFDLIEKGYLVLKSSSYKVVPVSLSEVYLLQCNMKFPTQSSFDRVMPLLNVAVASLHPLTDEHIFQAINAGSIEGTLEWEDFQQRMENLSMFLIKRRDMTRMFVHPSFREWLIWREEGEKTKFLCDPRSGHTLLAFWFSRQEGKLNRQQTIELGHHILKAHIFKGLSKKVGVSSSILQGLWISYSTEGLSMALASLRNLYTPNIKVSRLLILGGANINYRTEVLNNAPILCVQSHLGYTEMVALLLEFGANVDASSESGLTPLGYAAAAGYLSIVVLLCKKRAKVDHLDKNGQCALVHAALRGHLEVVKFLIQCDWTMAGQQQGVFKKSHAIQQALIAAASMGYTEIVSYLLDLPEKDEEEVERAQINSFDSLWGETALTAAAGRGKLEVCRLLLEQGAAVAQPNRRGAVPLFSTVRQGHWQIVDLLLTHGADVNMADKQGRTPLMMAASEGHLGTVDFLLAQGASIALMDKEGLTALSWACLKGHLSVVRSLVDNGAATDHADKNGRTPLDLAAFYGDAEVVQFLVDHGAMIEHVDYSGMRPLDRAVGCRNTSVVVTLLKKGAKIGRRREEDKGKVKEAAQRYQYALKKFPREGFGEDLKTFRELKVSLLLNLSRCRRKMNDFGMAEEFATKALELKPKSYEAYYARARAKRSSSRQFAAALEDLNEAIKLCPNNREIQRLLMRVEEECRQMQQPQQPQPQPPPPQPQQQLPDEAEPEAQHEDVYSVQDIFEEEYLEQDVENVSIGLQTEARPSQGLPVIQSPPSSPPHRDAAYISSSPLGSHQVFDFRSNSSVGSPTRQSYQSTSPALSPTHQNSHYRPSPPHTSPAHQGGSYRFSPPPVGGQGKEYPSPPPSPLRRGPQYRASPPAESMSVYRSQSGSPVRYQQETNVSQLPGRPKSPLSKMAQRPYQMPQLPVAVPQQGLRLQPAKAQIVRSNQPSPAVHSSTVIPTGAYGQVAHSMASKYQSSQGDIGVSQSRLVYQGSIGGIVGDGRPVQHVQASLSAGAICQHGGLTKEDLPQRPSSAYRGGVRYSQTPQIGRSQSASYYPVCHSKLDLERSSSQLGSPDVSHLIRRPISVNPNEIKPHPPTPRPLLHSQSVGLRFSPSSNSISSTSNLTPTFRPSSSIQQMEIPLKPAYERSCDELSPVSPTQGGYPSEPTRSRTTPFMGIIDKTARTQQYPHLHQQNRTWAVSSVDTVLSPTSPGNLPQPESFSPPSSISNIAFYNKTNNAQNGHLLEDDYYSPHGMLANGSRGDLLERVSQASSYPDVKVARTLPVAQAYQDNLYRQLSRDSRQGQTSPIKPKRPFVESNV</sequence>
<feature type="region of interest" description="Disordered" evidence="10">
    <location>
        <begin position="1709"/>
        <end position="1735"/>
    </location>
</feature>
<dbReference type="Pfam" id="PF13637">
    <property type="entry name" value="Ank_4"/>
    <property type="match status" value="1"/>
</dbReference>
<feature type="repeat" description="ANK" evidence="8">
    <location>
        <begin position="1136"/>
        <end position="1168"/>
    </location>
</feature>
<feature type="region of interest" description="Disordered" evidence="10">
    <location>
        <begin position="1838"/>
        <end position="1860"/>
    </location>
</feature>
<dbReference type="PROSITE" id="PS50005">
    <property type="entry name" value="TPR"/>
    <property type="match status" value="1"/>
</dbReference>
<feature type="compositionally biased region" description="Polar residues" evidence="10">
    <location>
        <begin position="1570"/>
        <end position="1589"/>
    </location>
</feature>
<evidence type="ECO:0000313" key="14">
    <source>
        <dbReference type="Proteomes" id="UP000233220"/>
    </source>
</evidence>
<dbReference type="FunFam" id="1.25.40.20:FF:000022">
    <property type="entry name" value="protein TANC2 isoform X1"/>
    <property type="match status" value="1"/>
</dbReference>
<gene>
    <name evidence="13" type="primary">TANC2</name>
</gene>
<evidence type="ECO:0000256" key="3">
    <source>
        <dbReference type="ARBA" id="ARBA00022803"/>
    </source>
</evidence>
<dbReference type="PROSITE" id="PS50297">
    <property type="entry name" value="ANK_REP_REGION"/>
    <property type="match status" value="5"/>
</dbReference>
<dbReference type="SUPFAM" id="SSF48452">
    <property type="entry name" value="TPR-like"/>
    <property type="match status" value="1"/>
</dbReference>
<dbReference type="SUPFAM" id="SSF52540">
    <property type="entry name" value="P-loop containing nucleoside triphosphate hydrolases"/>
    <property type="match status" value="1"/>
</dbReference>
<comment type="subcellular location">
    <subcellularLocation>
        <location evidence="6">Postsynapse</location>
    </subcellularLocation>
</comment>
<evidence type="ECO:0000256" key="10">
    <source>
        <dbReference type="SAM" id="MobiDB-lite"/>
    </source>
</evidence>
<feature type="region of interest" description="Disordered" evidence="10">
    <location>
        <begin position="166"/>
        <end position="186"/>
    </location>
</feature>
<evidence type="ECO:0000259" key="11">
    <source>
        <dbReference type="Pfam" id="PF25520"/>
    </source>
</evidence>
<keyword evidence="14" id="KW-1185">Reference proteome</keyword>
<organism evidence="13 14">
    <name type="scientific">Saimiri boliviensis boliviensis</name>
    <name type="common">Bolivian squirrel monkey</name>
    <dbReference type="NCBI Taxonomy" id="39432"/>
    <lineage>
        <taxon>Eukaryota</taxon>
        <taxon>Metazoa</taxon>
        <taxon>Chordata</taxon>
        <taxon>Craniata</taxon>
        <taxon>Vertebrata</taxon>
        <taxon>Euteleostomi</taxon>
        <taxon>Mammalia</taxon>
        <taxon>Eutheria</taxon>
        <taxon>Euarchontoglires</taxon>
        <taxon>Primates</taxon>
        <taxon>Haplorrhini</taxon>
        <taxon>Platyrrhini</taxon>
        <taxon>Cebidae</taxon>
        <taxon>Saimiriinae</taxon>
        <taxon>Saimiri</taxon>
    </lineage>
</organism>
<feature type="repeat" description="ANK" evidence="8">
    <location>
        <begin position="1202"/>
        <end position="1234"/>
    </location>
</feature>
<feature type="repeat" description="ANK" evidence="8">
    <location>
        <begin position="954"/>
        <end position="986"/>
    </location>
</feature>
<dbReference type="Proteomes" id="UP000233220">
    <property type="component" value="Unplaced"/>
</dbReference>
<dbReference type="Pfam" id="PF25521">
    <property type="entry name" value="WHD_TANC1"/>
    <property type="match status" value="1"/>
</dbReference>
<dbReference type="GO" id="GO:0061001">
    <property type="term" value="P:regulation of dendritic spine morphogenesis"/>
    <property type="evidence" value="ECO:0007669"/>
    <property type="project" value="TreeGrafter"/>
</dbReference>
<dbReference type="PANTHER" id="PTHR24166">
    <property type="entry name" value="ROLLING PEBBLES, ISOFORM B"/>
    <property type="match status" value="1"/>
</dbReference>
<dbReference type="PROSITE" id="PS50088">
    <property type="entry name" value="ANK_REPEAT"/>
    <property type="match status" value="6"/>
</dbReference>
<name>A0A2K6UVT9_SAIBB</name>
<dbReference type="FunFam" id="1.25.40.20:FF:000036">
    <property type="entry name" value="protein TANC2 isoform X2"/>
    <property type="match status" value="1"/>
</dbReference>
<keyword evidence="5 8" id="KW-0040">ANK repeat</keyword>
<feature type="compositionally biased region" description="Polar residues" evidence="10">
    <location>
        <begin position="456"/>
        <end position="468"/>
    </location>
</feature>
<comment type="similarity">
    <text evidence="7">Belongs to the TANC family.</text>
</comment>
<feature type="region of interest" description="Disordered" evidence="10">
    <location>
        <begin position="1985"/>
        <end position="2007"/>
    </location>
</feature>
<dbReference type="InterPro" id="IPR019734">
    <property type="entry name" value="TPR_rpt"/>
</dbReference>
<dbReference type="PRINTS" id="PR01415">
    <property type="entry name" value="ANKYRIN"/>
</dbReference>
<dbReference type="Pfam" id="PF13181">
    <property type="entry name" value="TPR_8"/>
    <property type="match status" value="1"/>
</dbReference>
<proteinExistence type="inferred from homology"/>
<evidence type="ECO:0000256" key="4">
    <source>
        <dbReference type="ARBA" id="ARBA00023018"/>
    </source>
</evidence>
<dbReference type="Ensembl" id="ENSSBOT00000052943.1">
    <property type="protein sequence ID" value="ENSSBOP00000036011.1"/>
    <property type="gene ID" value="ENSSBOG00000034040.1"/>
</dbReference>
<keyword evidence="2" id="KW-0677">Repeat</keyword>
<feature type="region of interest" description="Disordered" evidence="10">
    <location>
        <begin position="1"/>
        <end position="64"/>
    </location>
</feature>
<evidence type="ECO:0000256" key="9">
    <source>
        <dbReference type="PROSITE-ProRule" id="PRU00339"/>
    </source>
</evidence>
<feature type="domain" description="TANC1/2-like AAA+ ATPase lid" evidence="11">
    <location>
        <begin position="635"/>
        <end position="729"/>
    </location>
</feature>
<dbReference type="Gene3D" id="1.25.40.20">
    <property type="entry name" value="Ankyrin repeat-containing domain"/>
    <property type="match status" value="3"/>
</dbReference>
<dbReference type="InterPro" id="IPR058018">
    <property type="entry name" value="AAA_lid_TANC1/2"/>
</dbReference>
<feature type="compositionally biased region" description="Polar residues" evidence="10">
    <location>
        <begin position="1486"/>
        <end position="1515"/>
    </location>
</feature>
<dbReference type="InterPro" id="IPR036770">
    <property type="entry name" value="Ankyrin_rpt-contain_sf"/>
</dbReference>
<dbReference type="Gene3D" id="1.25.40.10">
    <property type="entry name" value="Tetratricopeptide repeat domain"/>
    <property type="match status" value="1"/>
</dbReference>
<reference evidence="13" key="2">
    <citation type="submission" date="2025-09" db="UniProtKB">
        <authorList>
            <consortium name="Ensembl"/>
        </authorList>
    </citation>
    <scope>IDENTIFICATION</scope>
</reference>
<dbReference type="Pfam" id="PF12796">
    <property type="entry name" value="Ank_2"/>
    <property type="match status" value="2"/>
</dbReference>
<evidence type="ECO:0000256" key="8">
    <source>
        <dbReference type="PROSITE-ProRule" id="PRU00023"/>
    </source>
</evidence>
<dbReference type="PANTHER" id="PTHR24166:SF21">
    <property type="entry name" value="PROTEIN TANC2"/>
    <property type="match status" value="1"/>
</dbReference>
<evidence type="ECO:0000256" key="2">
    <source>
        <dbReference type="ARBA" id="ARBA00022737"/>
    </source>
</evidence>
<feature type="region of interest" description="Disordered" evidence="10">
    <location>
        <begin position="1447"/>
        <end position="1603"/>
    </location>
</feature>
<dbReference type="GeneTree" id="ENSGT00940000156447"/>
<dbReference type="SMART" id="SM00248">
    <property type="entry name" value="ANK"/>
    <property type="match status" value="11"/>
</dbReference>
<dbReference type="InterPro" id="IPR027417">
    <property type="entry name" value="P-loop_NTPase"/>
</dbReference>
<feature type="region of interest" description="Disordered" evidence="10">
    <location>
        <begin position="1386"/>
        <end position="1419"/>
    </location>
</feature>
<dbReference type="InterPro" id="IPR011990">
    <property type="entry name" value="TPR-like_helical_dom_sf"/>
</dbReference>
<dbReference type="Pfam" id="PF00023">
    <property type="entry name" value="Ank"/>
    <property type="match status" value="2"/>
</dbReference>
<reference evidence="13" key="1">
    <citation type="submission" date="2025-08" db="UniProtKB">
        <authorList>
            <consortium name="Ensembl"/>
        </authorList>
    </citation>
    <scope>IDENTIFICATION</scope>
</reference>
<feature type="repeat" description="ANK" evidence="8">
    <location>
        <begin position="1070"/>
        <end position="1102"/>
    </location>
</feature>
<keyword evidence="3 9" id="KW-0802">TPR repeat</keyword>
<feature type="repeat" description="ANK" evidence="8">
    <location>
        <begin position="1103"/>
        <end position="1135"/>
    </location>
</feature>
<dbReference type="InterPro" id="IPR058056">
    <property type="entry name" value="WH_TANC1/2"/>
</dbReference>
<dbReference type="Pfam" id="PF25520">
    <property type="entry name" value="AAA_lid_TANC1"/>
    <property type="match status" value="1"/>
</dbReference>
<dbReference type="GO" id="GO:0043197">
    <property type="term" value="C:dendritic spine"/>
    <property type="evidence" value="ECO:0007669"/>
    <property type="project" value="TreeGrafter"/>
</dbReference>
<evidence type="ECO:0000256" key="1">
    <source>
        <dbReference type="ARBA" id="ARBA00022553"/>
    </source>
</evidence>
<keyword evidence="1" id="KW-0597">Phosphoprotein</keyword>
<feature type="repeat" description="TPR" evidence="9">
    <location>
        <begin position="1304"/>
        <end position="1337"/>
    </location>
</feature>
<feature type="repeat" description="ANK" evidence="8">
    <location>
        <begin position="1169"/>
        <end position="1201"/>
    </location>
</feature>
<evidence type="ECO:0000313" key="13">
    <source>
        <dbReference type="Ensembl" id="ENSSBOP00000036011.1"/>
    </source>
</evidence>
<feature type="domain" description="TANC1/2-like winged helix" evidence="12">
    <location>
        <begin position="731"/>
        <end position="883"/>
    </location>
</feature>
<protein>
    <submittedName>
        <fullName evidence="13">Tetratricopeptide repeat, ankyrin repeat and coiled-coil containing 2</fullName>
    </submittedName>
</protein>
<feature type="region of interest" description="Disordered" evidence="10">
    <location>
        <begin position="433"/>
        <end position="480"/>
    </location>
</feature>
<dbReference type="InterPro" id="IPR050889">
    <property type="entry name" value="Dendritic_Spine_Reg/Scaffold"/>
</dbReference>
<dbReference type="SUPFAM" id="SSF48403">
    <property type="entry name" value="Ankyrin repeat"/>
    <property type="match status" value="1"/>
</dbReference>
<accession>A0A2K6UVT9</accession>
<feature type="compositionally biased region" description="Low complexity" evidence="10">
    <location>
        <begin position="1800"/>
        <end position="1815"/>
    </location>
</feature>
<evidence type="ECO:0000256" key="7">
    <source>
        <dbReference type="ARBA" id="ARBA00038259"/>
    </source>
</evidence>
<dbReference type="InterPro" id="IPR002110">
    <property type="entry name" value="Ankyrin_rpt"/>
</dbReference>
<evidence type="ECO:0000256" key="6">
    <source>
        <dbReference type="ARBA" id="ARBA00034110"/>
    </source>
</evidence>
<keyword evidence="4" id="KW-0770">Synapse</keyword>